<dbReference type="RefSeq" id="WP_015789893.1">
    <property type="nucleotide sequence ID" value="NC_013158.1"/>
</dbReference>
<dbReference type="InterPro" id="IPR058477">
    <property type="entry name" value="DUF8163"/>
</dbReference>
<sequence>MSVVGTDWRGADRRHTRAGVAIVAVALLHLLVLSVGSIRPVPDGVVLEATVVIALAAGGLSSDGSSRVAVAMALSYGFAAGVALVAITHLALPWAAVGVGTLAAVVLYGVHRYALLRLGLLEGSS</sequence>
<gene>
    <name evidence="3" type="ordered locus">Huta_2155</name>
</gene>
<keyword evidence="1" id="KW-1133">Transmembrane helix</keyword>
<dbReference type="GeneID" id="8384449"/>
<accession>C7NU77</accession>
<dbReference type="Pfam" id="PF26496">
    <property type="entry name" value="DUF8163"/>
    <property type="match status" value="1"/>
</dbReference>
<evidence type="ECO:0000313" key="3">
    <source>
        <dbReference type="EMBL" id="ACV12322.1"/>
    </source>
</evidence>
<protein>
    <recommendedName>
        <fullName evidence="2">DUF8163 domain-containing protein</fullName>
    </recommendedName>
</protein>
<name>C7NU77_HALUD</name>
<dbReference type="eggNOG" id="arCOG11232">
    <property type="taxonomic scope" value="Archaea"/>
</dbReference>
<evidence type="ECO:0000256" key="1">
    <source>
        <dbReference type="SAM" id="Phobius"/>
    </source>
</evidence>
<feature type="domain" description="DUF8163" evidence="2">
    <location>
        <begin position="22"/>
        <end position="122"/>
    </location>
</feature>
<reference evidence="3 4" key="1">
    <citation type="journal article" date="2009" name="Stand. Genomic Sci.">
        <title>Complete genome sequence of Halorhabdus utahensis type strain (AX-2).</title>
        <authorList>
            <person name="Anderson I."/>
            <person name="Tindall B.J."/>
            <person name="Pomrenke H."/>
            <person name="Goker M."/>
            <person name="Lapidus A."/>
            <person name="Nolan M."/>
            <person name="Copeland A."/>
            <person name="Glavina Del Rio T."/>
            <person name="Chen F."/>
            <person name="Tice H."/>
            <person name="Cheng J.F."/>
            <person name="Lucas S."/>
            <person name="Chertkov O."/>
            <person name="Bruce D."/>
            <person name="Brettin T."/>
            <person name="Detter J.C."/>
            <person name="Han C."/>
            <person name="Goodwin L."/>
            <person name="Land M."/>
            <person name="Hauser L."/>
            <person name="Chang Y.J."/>
            <person name="Jeffries C.D."/>
            <person name="Pitluck S."/>
            <person name="Pati A."/>
            <person name="Mavromatis K."/>
            <person name="Ivanova N."/>
            <person name="Ovchinnikova G."/>
            <person name="Chen A."/>
            <person name="Palaniappan K."/>
            <person name="Chain P."/>
            <person name="Rohde M."/>
            <person name="Bristow J."/>
            <person name="Eisen J.A."/>
            <person name="Markowitz V."/>
            <person name="Hugenholtz P."/>
            <person name="Kyrpides N.C."/>
            <person name="Klenk H.P."/>
        </authorList>
    </citation>
    <scope>NUCLEOTIDE SEQUENCE [LARGE SCALE GENOMIC DNA]</scope>
    <source>
        <strain evidence="4">DSM 12940 / JCM 11049 / AX-2</strain>
    </source>
</reference>
<keyword evidence="4" id="KW-1185">Reference proteome</keyword>
<evidence type="ECO:0000259" key="2">
    <source>
        <dbReference type="Pfam" id="PF26496"/>
    </source>
</evidence>
<dbReference type="STRING" id="519442.Huta_2155"/>
<feature type="transmembrane region" description="Helical" evidence="1">
    <location>
        <begin position="18"/>
        <end position="38"/>
    </location>
</feature>
<feature type="transmembrane region" description="Helical" evidence="1">
    <location>
        <begin position="44"/>
        <end position="61"/>
    </location>
</feature>
<dbReference type="HOGENOM" id="CLU_1987569_0_0_2"/>
<dbReference type="EMBL" id="CP001687">
    <property type="protein sequence ID" value="ACV12322.1"/>
    <property type="molecule type" value="Genomic_DNA"/>
</dbReference>
<dbReference type="AlphaFoldDB" id="C7NU77"/>
<feature type="transmembrane region" description="Helical" evidence="1">
    <location>
        <begin position="68"/>
        <end position="87"/>
    </location>
</feature>
<dbReference type="KEGG" id="hut:Huta_2155"/>
<feature type="transmembrane region" description="Helical" evidence="1">
    <location>
        <begin position="93"/>
        <end position="110"/>
    </location>
</feature>
<organism evidence="3 4">
    <name type="scientific">Halorhabdus utahensis (strain DSM 12940 / JCM 11049 / AX-2)</name>
    <dbReference type="NCBI Taxonomy" id="519442"/>
    <lineage>
        <taxon>Archaea</taxon>
        <taxon>Methanobacteriati</taxon>
        <taxon>Methanobacteriota</taxon>
        <taxon>Stenosarchaea group</taxon>
        <taxon>Halobacteria</taxon>
        <taxon>Halobacteriales</taxon>
        <taxon>Haloarculaceae</taxon>
        <taxon>Halorhabdus</taxon>
    </lineage>
</organism>
<keyword evidence="1" id="KW-0472">Membrane</keyword>
<proteinExistence type="predicted"/>
<evidence type="ECO:0000313" key="4">
    <source>
        <dbReference type="Proteomes" id="UP000002071"/>
    </source>
</evidence>
<dbReference type="Proteomes" id="UP000002071">
    <property type="component" value="Chromosome"/>
</dbReference>
<keyword evidence="1" id="KW-0812">Transmembrane</keyword>